<dbReference type="GO" id="GO:0032469">
    <property type="term" value="P:endoplasmic reticulum calcium ion homeostasis"/>
    <property type="evidence" value="ECO:0007669"/>
    <property type="project" value="InterPro"/>
</dbReference>
<organism evidence="15 16">
    <name type="scientific">Raphidocelis subcapitata</name>
    <dbReference type="NCBI Taxonomy" id="307507"/>
    <lineage>
        <taxon>Eukaryota</taxon>
        <taxon>Viridiplantae</taxon>
        <taxon>Chlorophyta</taxon>
        <taxon>core chlorophytes</taxon>
        <taxon>Chlorophyceae</taxon>
        <taxon>CS clade</taxon>
        <taxon>Sphaeropleales</taxon>
        <taxon>Selenastraceae</taxon>
        <taxon>Raphidocelis</taxon>
    </lineage>
</organism>
<keyword evidence="13" id="KW-0407">Ion channel</keyword>
<name>A0A2V0NY83_9CHLO</name>
<dbReference type="EMBL" id="BDRX01000033">
    <property type="protein sequence ID" value="GBF92591.1"/>
    <property type="molecule type" value="Genomic_DNA"/>
</dbReference>
<keyword evidence="9 14" id="KW-1133">Transmembrane helix</keyword>
<evidence type="ECO:0000256" key="2">
    <source>
        <dbReference type="ARBA" id="ARBA00006537"/>
    </source>
</evidence>
<comment type="caution">
    <text evidence="15">The sequence shown here is derived from an EMBL/GenBank/DDBJ whole genome shotgun (WGS) entry which is preliminary data.</text>
</comment>
<evidence type="ECO:0000256" key="12">
    <source>
        <dbReference type="ARBA" id="ARBA00023136"/>
    </source>
</evidence>
<feature type="transmembrane region" description="Helical" evidence="14">
    <location>
        <begin position="6"/>
        <end position="29"/>
    </location>
</feature>
<evidence type="ECO:0000256" key="6">
    <source>
        <dbReference type="ARBA" id="ARBA00022692"/>
    </source>
</evidence>
<evidence type="ECO:0000313" key="15">
    <source>
        <dbReference type="EMBL" id="GBF92591.1"/>
    </source>
</evidence>
<dbReference type="SMART" id="SM01415">
    <property type="entry name" value="DUF106"/>
    <property type="match status" value="1"/>
</dbReference>
<evidence type="ECO:0000256" key="7">
    <source>
        <dbReference type="ARBA" id="ARBA00022824"/>
    </source>
</evidence>
<keyword evidence="6 14" id="KW-0812">Transmembrane</keyword>
<keyword evidence="5" id="KW-0107">Calcium channel</keyword>
<evidence type="ECO:0000256" key="3">
    <source>
        <dbReference type="ARBA" id="ARBA00022448"/>
    </source>
</evidence>
<evidence type="ECO:0000256" key="10">
    <source>
        <dbReference type="ARBA" id="ARBA00023054"/>
    </source>
</evidence>
<keyword evidence="16" id="KW-1185">Reference proteome</keyword>
<keyword evidence="11" id="KW-0406">Ion transport</keyword>
<evidence type="ECO:0000256" key="5">
    <source>
        <dbReference type="ARBA" id="ARBA00022673"/>
    </source>
</evidence>
<evidence type="ECO:0000256" key="8">
    <source>
        <dbReference type="ARBA" id="ARBA00022837"/>
    </source>
</evidence>
<dbReference type="PANTHER" id="PTHR20917">
    <property type="entry name" value="PNAS-RELATED"/>
    <property type="match status" value="1"/>
</dbReference>
<evidence type="ECO:0000256" key="4">
    <source>
        <dbReference type="ARBA" id="ARBA00022568"/>
    </source>
</evidence>
<evidence type="ECO:0008006" key="17">
    <source>
        <dbReference type="Google" id="ProtNLM"/>
    </source>
</evidence>
<sequence length="185" mass="20176">MAVPWLALQAVAISAVVACAFEALVWLLFYRNTGYGRDLEQLDRLGKRLDAAVAELAADPNNNSKKKTQQRLERELRAFSLTLQGNKFKIGLLTAASMIGGMWLINKRFRGTPVAKMPFAPPGFFTGLTHMGLPGDDMTDVSAAFFYATTGPWFRANLSKLTGTGPSRTATKYLNTALAVDKKSA</sequence>
<comment type="similarity">
    <text evidence="2">Belongs to the TMCO1 family.</text>
</comment>
<keyword evidence="4" id="KW-0109">Calcium transport</keyword>
<dbReference type="PANTHER" id="PTHR20917:SF0">
    <property type="entry name" value="CALCIUM LOAD-ACTIVATED CALCIUM CHANNEL"/>
    <property type="match status" value="1"/>
</dbReference>
<keyword evidence="3" id="KW-0813">Transport</keyword>
<proteinExistence type="inferred from homology"/>
<protein>
    <recommendedName>
        <fullName evidence="17">Calcium load-activated calcium channel</fullName>
    </recommendedName>
</protein>
<dbReference type="Proteomes" id="UP000247498">
    <property type="component" value="Unassembled WGS sequence"/>
</dbReference>
<dbReference type="Pfam" id="PF01956">
    <property type="entry name" value="EMC3_TMCO1"/>
    <property type="match status" value="1"/>
</dbReference>
<dbReference type="InterPro" id="IPR008559">
    <property type="entry name" value="TMCO1"/>
</dbReference>
<evidence type="ECO:0000256" key="14">
    <source>
        <dbReference type="SAM" id="Phobius"/>
    </source>
</evidence>
<dbReference type="GO" id="GO:0005262">
    <property type="term" value="F:calcium channel activity"/>
    <property type="evidence" value="ECO:0007669"/>
    <property type="project" value="UniProtKB-KW"/>
</dbReference>
<keyword evidence="12 14" id="KW-0472">Membrane</keyword>
<evidence type="ECO:0000256" key="9">
    <source>
        <dbReference type="ARBA" id="ARBA00022989"/>
    </source>
</evidence>
<evidence type="ECO:0000256" key="11">
    <source>
        <dbReference type="ARBA" id="ARBA00023065"/>
    </source>
</evidence>
<dbReference type="OrthoDB" id="342726at2759"/>
<keyword evidence="8" id="KW-0106">Calcium</keyword>
<keyword evidence="10" id="KW-0175">Coiled coil</keyword>
<dbReference type="AlphaFoldDB" id="A0A2V0NY83"/>
<evidence type="ECO:0000313" key="16">
    <source>
        <dbReference type="Proteomes" id="UP000247498"/>
    </source>
</evidence>
<dbReference type="InterPro" id="IPR002809">
    <property type="entry name" value="EMC3/TMCO1"/>
</dbReference>
<dbReference type="STRING" id="307507.A0A2V0NY83"/>
<evidence type="ECO:0000256" key="13">
    <source>
        <dbReference type="ARBA" id="ARBA00023303"/>
    </source>
</evidence>
<comment type="subcellular location">
    <subcellularLocation>
        <location evidence="1">Endoplasmic reticulum membrane</location>
        <topology evidence="1">Multi-pass membrane protein</topology>
    </subcellularLocation>
</comment>
<dbReference type="GO" id="GO:0005789">
    <property type="term" value="C:endoplasmic reticulum membrane"/>
    <property type="evidence" value="ECO:0007669"/>
    <property type="project" value="UniProtKB-SubCell"/>
</dbReference>
<dbReference type="InParanoid" id="A0A2V0NY83"/>
<reference evidence="15 16" key="1">
    <citation type="journal article" date="2018" name="Sci. Rep.">
        <title>Raphidocelis subcapitata (=Pseudokirchneriella subcapitata) provides an insight into genome evolution and environmental adaptations in the Sphaeropleales.</title>
        <authorList>
            <person name="Suzuki S."/>
            <person name="Yamaguchi H."/>
            <person name="Nakajima N."/>
            <person name="Kawachi M."/>
        </authorList>
    </citation>
    <scope>NUCLEOTIDE SEQUENCE [LARGE SCALE GENOMIC DNA]</scope>
    <source>
        <strain evidence="15 16">NIES-35</strain>
    </source>
</reference>
<accession>A0A2V0NY83</accession>
<keyword evidence="7" id="KW-0256">Endoplasmic reticulum</keyword>
<evidence type="ECO:0000256" key="1">
    <source>
        <dbReference type="ARBA" id="ARBA00004477"/>
    </source>
</evidence>
<gene>
    <name evidence="15" type="ORF">Rsub_05205</name>
</gene>
<dbReference type="FunCoup" id="A0A2V0NY83">
    <property type="interactions" value="1632"/>
</dbReference>